<dbReference type="Proteomes" id="UP000077868">
    <property type="component" value="Chromosome"/>
</dbReference>
<evidence type="ECO:0000313" key="1">
    <source>
        <dbReference type="EMBL" id="ANH39188.1"/>
    </source>
</evidence>
<organism evidence="1 2">
    <name type="scientific">Nocardioides dokdonensis FR1436</name>
    <dbReference type="NCBI Taxonomy" id="1300347"/>
    <lineage>
        <taxon>Bacteria</taxon>
        <taxon>Bacillati</taxon>
        <taxon>Actinomycetota</taxon>
        <taxon>Actinomycetes</taxon>
        <taxon>Propionibacteriales</taxon>
        <taxon>Nocardioidaceae</taxon>
        <taxon>Nocardioides</taxon>
    </lineage>
</organism>
<dbReference type="KEGG" id="ndk:I601_2772"/>
<name>A0A1A9GLP1_9ACTN</name>
<dbReference type="PATRIC" id="fig|1300347.3.peg.2769"/>
<accession>A0A1A9GLP1</accession>
<keyword evidence="2" id="KW-1185">Reference proteome</keyword>
<sequence length="913" mass="97848">MVALLAVLVMAAERMGKDTSQAAHAYYPRLAEVLGLNEAEGTRLHQAFPITEVFWRGLNDYLVAHEGRLGLPTADALSFRYVGIPQSQALVRASDRVRLPAFFTRFGLAPGSEVIPADLERLMDAWISGNPCPVSNNLKNLWGRGAARERVAGVAAVELSLWDGAFRDSSEQVVGASGQVSLCANLRQTFGGRSIELSFVARLPRPTEASELMVNSAAEKPVVGVIPAAGGRVRPIPGSRFDAESLVGALLGLQEPVSGETVTRRPRRVVPLRRDELVGALVETDRLQLADDVAILVKDDERLLKDVLRIIDQCGKRGGVFRSTESSGAEVLTGLPAGWVLIENVQLYAVPQDVKHVDLHALVPLTTAQLNLAGGMKMPGRIRKFSSLQPPEIRAAVAEAENITVTITSLGDEVEELHRWTESANAIVIPLDGLGLGDGDYEVTLQVDDEVLSRPMLRLRSADTPDAVTWETATPLNYELDSGATAVVSAVASAGTSTLFIDGVNTVGQRDQPVPDRPIIDGIGWEAKKVSSKVVQPVVVLGTADPNSCMVTGKHYIQLPTWHGGKATSKTIQGVCRDCGVVKTSPARPRWKKLEAQTEATVELHLAQYSAPRELQAQWDTCLDTVVHVGGGLISALDRIASHADGTSLFADEFVRALELAGHIDVRRDDAMAPQEWEANPAYLAETVNNGFLLAGVWSRSLRDLLAEKVEGHGGQLVREGSEGGGLSAWFARGLSGDDLEDAMDAIGHRHAVVRDAPRRMLAALPPLSELEAAMAVVPIPHHSKATLFSLRDASWQTVPGVGISGAYRVEQSFRRLSIWVDQQGAVDRTARIGSVQLVKHLAGRAGGRPLVGYAPSSQALVVPIGADLPGLYGRVAALCSGRLPSVSTRSRSIAYLEVPRDIANGLNSLLAG</sequence>
<gene>
    <name evidence="1" type="ORF">I601_2772</name>
</gene>
<protein>
    <submittedName>
        <fullName evidence="1">Uncharacterized protein</fullName>
    </submittedName>
</protein>
<reference evidence="1 2" key="1">
    <citation type="submission" date="2016-03" db="EMBL/GenBank/DDBJ databases">
        <title>Complete genome sequence of a soil Actinobacterium, Nocardioides dokdonensis FR1436.</title>
        <authorList>
            <person name="Kwon S.-K."/>
            <person name="Kim K."/>
            <person name="Kim J.F."/>
        </authorList>
    </citation>
    <scope>NUCLEOTIDE SEQUENCE [LARGE SCALE GENOMIC DNA]</scope>
    <source>
        <strain evidence="1 2">FR1436</strain>
    </source>
</reference>
<dbReference type="EMBL" id="CP015079">
    <property type="protein sequence ID" value="ANH39188.1"/>
    <property type="molecule type" value="Genomic_DNA"/>
</dbReference>
<dbReference type="STRING" id="1300347.I601_2772"/>
<proteinExistence type="predicted"/>
<dbReference type="AlphaFoldDB" id="A0A1A9GLP1"/>
<evidence type="ECO:0000313" key="2">
    <source>
        <dbReference type="Proteomes" id="UP000077868"/>
    </source>
</evidence>